<evidence type="ECO:0000313" key="8">
    <source>
        <dbReference type="Proteomes" id="UP000324832"/>
    </source>
</evidence>
<dbReference type="PANTHER" id="PTHR12546">
    <property type="entry name" value="FER-1-LIKE"/>
    <property type="match status" value="1"/>
</dbReference>
<feature type="domain" description="C2" evidence="6">
    <location>
        <begin position="76"/>
        <end position="144"/>
    </location>
</feature>
<accession>A0A5E4PLS6</accession>
<keyword evidence="8" id="KW-1185">Reference proteome</keyword>
<dbReference type="EMBL" id="FZQP02000002">
    <property type="protein sequence ID" value="VVC86122.1"/>
    <property type="molecule type" value="Genomic_DNA"/>
</dbReference>
<dbReference type="AlphaFoldDB" id="A0A5E4PLS6"/>
<gene>
    <name evidence="7" type="ORF">LSINAPIS_LOCUS9</name>
</gene>
<dbReference type="InterPro" id="IPR037721">
    <property type="entry name" value="Ferlin"/>
</dbReference>
<dbReference type="GO" id="GO:0016020">
    <property type="term" value="C:membrane"/>
    <property type="evidence" value="ECO:0007669"/>
    <property type="project" value="UniProtKB-SubCell"/>
</dbReference>
<evidence type="ECO:0000256" key="2">
    <source>
        <dbReference type="ARBA" id="ARBA00022692"/>
    </source>
</evidence>
<evidence type="ECO:0000259" key="6">
    <source>
        <dbReference type="PROSITE" id="PS50004"/>
    </source>
</evidence>
<evidence type="ECO:0000256" key="3">
    <source>
        <dbReference type="ARBA" id="ARBA00022737"/>
    </source>
</evidence>
<proteinExistence type="predicted"/>
<dbReference type="Gene3D" id="2.60.40.150">
    <property type="entry name" value="C2 domain"/>
    <property type="match status" value="1"/>
</dbReference>
<evidence type="ECO:0000256" key="1">
    <source>
        <dbReference type="ARBA" id="ARBA00004167"/>
    </source>
</evidence>
<keyword evidence="5" id="KW-0472">Membrane</keyword>
<keyword evidence="3" id="KW-0677">Repeat</keyword>
<sequence length="144" mass="16457">MLLNRPFQIYETELENQPQFSKFKDWCSSLKLYSSQKIGESETDKELFCGLLKFGLAIYKWPPPPNTFAVSFSGADLNHGYFSGHPKNNPENFLIRVYIVKATNLRSIEYCGKSDPYVVVSCGKRHLGNRTDYQSCTVNPIFGK</sequence>
<dbReference type="InterPro" id="IPR000008">
    <property type="entry name" value="C2_dom"/>
</dbReference>
<evidence type="ECO:0000256" key="5">
    <source>
        <dbReference type="ARBA" id="ARBA00023136"/>
    </source>
</evidence>
<dbReference type="SUPFAM" id="SSF49562">
    <property type="entry name" value="C2 domain (Calcium/lipid-binding domain, CaLB)"/>
    <property type="match status" value="1"/>
</dbReference>
<dbReference type="GO" id="GO:0007009">
    <property type="term" value="P:plasma membrane organization"/>
    <property type="evidence" value="ECO:0007669"/>
    <property type="project" value="TreeGrafter"/>
</dbReference>
<dbReference type="PROSITE" id="PS50004">
    <property type="entry name" value="C2"/>
    <property type="match status" value="1"/>
</dbReference>
<dbReference type="Proteomes" id="UP000324832">
    <property type="component" value="Unassembled WGS sequence"/>
</dbReference>
<protein>
    <recommendedName>
        <fullName evidence="6">C2 domain-containing protein</fullName>
    </recommendedName>
</protein>
<reference evidence="7 8" key="1">
    <citation type="submission" date="2017-07" db="EMBL/GenBank/DDBJ databases">
        <authorList>
            <person name="Talla V."/>
            <person name="Backstrom N."/>
        </authorList>
    </citation>
    <scope>NUCLEOTIDE SEQUENCE [LARGE SCALE GENOMIC DNA]</scope>
</reference>
<evidence type="ECO:0000313" key="7">
    <source>
        <dbReference type="EMBL" id="VVC86122.1"/>
    </source>
</evidence>
<dbReference type="InterPro" id="IPR035892">
    <property type="entry name" value="C2_domain_sf"/>
</dbReference>
<name>A0A5E4PLS6_9NEOP</name>
<dbReference type="Pfam" id="PF00168">
    <property type="entry name" value="C2"/>
    <property type="match status" value="1"/>
</dbReference>
<dbReference type="PANTHER" id="PTHR12546:SF60">
    <property type="entry name" value="MISFIRE, ISOFORM F"/>
    <property type="match status" value="1"/>
</dbReference>
<evidence type="ECO:0000256" key="4">
    <source>
        <dbReference type="ARBA" id="ARBA00022989"/>
    </source>
</evidence>
<keyword evidence="4" id="KW-1133">Transmembrane helix</keyword>
<organism evidence="7 8">
    <name type="scientific">Leptidea sinapis</name>
    <dbReference type="NCBI Taxonomy" id="189913"/>
    <lineage>
        <taxon>Eukaryota</taxon>
        <taxon>Metazoa</taxon>
        <taxon>Ecdysozoa</taxon>
        <taxon>Arthropoda</taxon>
        <taxon>Hexapoda</taxon>
        <taxon>Insecta</taxon>
        <taxon>Pterygota</taxon>
        <taxon>Neoptera</taxon>
        <taxon>Endopterygota</taxon>
        <taxon>Lepidoptera</taxon>
        <taxon>Glossata</taxon>
        <taxon>Ditrysia</taxon>
        <taxon>Papilionoidea</taxon>
        <taxon>Pieridae</taxon>
        <taxon>Dismorphiinae</taxon>
        <taxon>Leptidea</taxon>
    </lineage>
</organism>
<keyword evidence="2" id="KW-0812">Transmembrane</keyword>
<comment type="subcellular location">
    <subcellularLocation>
        <location evidence="1">Membrane</location>
        <topology evidence="1">Single-pass membrane protein</topology>
    </subcellularLocation>
</comment>